<evidence type="ECO:0000256" key="1">
    <source>
        <dbReference type="ARBA" id="ARBA00022801"/>
    </source>
</evidence>
<comment type="caution">
    <text evidence="6">The sequence shown here is derived from an EMBL/GenBank/DDBJ whole genome shotgun (WGS) entry which is preliminary data.</text>
</comment>
<protein>
    <submittedName>
        <fullName evidence="6">Hydrolase</fullName>
    </submittedName>
</protein>
<feature type="signal peptide" evidence="5">
    <location>
        <begin position="1"/>
        <end position="35"/>
    </location>
</feature>
<name>A0A931B133_9ACTN</name>
<reference evidence="6" key="1">
    <citation type="submission" date="2020-11" db="EMBL/GenBank/DDBJ databases">
        <title>Isolation and identification of active actinomycetes.</title>
        <authorList>
            <person name="Yu B."/>
        </authorList>
    </citation>
    <scope>NUCLEOTIDE SEQUENCE</scope>
    <source>
        <strain evidence="6">NEAU-YB345</strain>
    </source>
</reference>
<dbReference type="EMBL" id="JADPRT010000005">
    <property type="protein sequence ID" value="MBF9069220.1"/>
    <property type="molecule type" value="Genomic_DNA"/>
</dbReference>
<dbReference type="GO" id="GO:0016042">
    <property type="term" value="P:lipid catabolic process"/>
    <property type="evidence" value="ECO:0007669"/>
    <property type="project" value="UniProtKB-KW"/>
</dbReference>
<evidence type="ECO:0000313" key="6">
    <source>
        <dbReference type="EMBL" id="MBF9069220.1"/>
    </source>
</evidence>
<dbReference type="GO" id="GO:0003847">
    <property type="term" value="F:1-alkyl-2-acetylglycerophosphocholine esterase activity"/>
    <property type="evidence" value="ECO:0007669"/>
    <property type="project" value="TreeGrafter"/>
</dbReference>
<feature type="region of interest" description="Disordered" evidence="4">
    <location>
        <begin position="79"/>
        <end position="98"/>
    </location>
</feature>
<feature type="region of interest" description="Disordered" evidence="4">
    <location>
        <begin position="35"/>
        <end position="72"/>
    </location>
</feature>
<gene>
    <name evidence="6" type="ORF">I2501_14435</name>
</gene>
<dbReference type="Gene3D" id="3.40.50.1820">
    <property type="entry name" value="alpha/beta hydrolase"/>
    <property type="match status" value="1"/>
</dbReference>
<keyword evidence="7" id="KW-1185">Reference proteome</keyword>
<keyword evidence="3" id="KW-0443">Lipid metabolism</keyword>
<keyword evidence="1 6" id="KW-0378">Hydrolase</keyword>
<evidence type="ECO:0000256" key="2">
    <source>
        <dbReference type="ARBA" id="ARBA00022963"/>
    </source>
</evidence>
<feature type="chain" id="PRO_5037779359" evidence="5">
    <location>
        <begin position="36"/>
        <end position="467"/>
    </location>
</feature>
<keyword evidence="2" id="KW-0442">Lipid degradation</keyword>
<evidence type="ECO:0000313" key="7">
    <source>
        <dbReference type="Proteomes" id="UP000657385"/>
    </source>
</evidence>
<dbReference type="AlphaFoldDB" id="A0A931B133"/>
<accession>A0A931B133</accession>
<dbReference type="InterPro" id="IPR006311">
    <property type="entry name" value="TAT_signal"/>
</dbReference>
<sequence length="467" mass="49218">MSVSRTRRRRLTARAAGTVGAMALVLGATMAPAGAATPHTGKPHTGKGSGAVVPDAPMTDSAGGPVGGPADDTAVARAQAAANGGSTQGGTAGLPHVHAGPVGSNVVRSVTPVIPAPTGPYQVGTVNLHLVDKTRYDPWVPTYPPRELMVQLWYPTVAATGHQLAPWLQSLAGSHFLQSWKVKPGTVTLPTTAGHLGAPVDTKLGKLPVVLYSTGFHSDRSQGTTLAEDLASRGFLVVEIDSTHDAEEVQFPGNRLELETAASAKYTLTVRSADAKFVVNELALIAKGTDPDVDHAPLPAGLAGDIDMSRIGMFGWSLGGPTVMDAMALDPRIAAGADLDGELYGPVLSQNLKRPILLFGASYHDRREDGSWATFWAHQTGPRYELKLAGTQHLTFSDYAIMFGQAGAQFGLKPAQIQADLGTLNLNRAFLIERTYLAAYFDVALHITNNPLMNGPSKSFPEISFIR</sequence>
<dbReference type="PROSITE" id="PS51318">
    <property type="entry name" value="TAT"/>
    <property type="match status" value="1"/>
</dbReference>
<proteinExistence type="predicted"/>
<dbReference type="RefSeq" id="WP_196194377.1">
    <property type="nucleotide sequence ID" value="NZ_JADPRT010000005.1"/>
</dbReference>
<dbReference type="InterPro" id="IPR029058">
    <property type="entry name" value="AB_hydrolase_fold"/>
</dbReference>
<evidence type="ECO:0000256" key="4">
    <source>
        <dbReference type="SAM" id="MobiDB-lite"/>
    </source>
</evidence>
<dbReference type="Proteomes" id="UP000657385">
    <property type="component" value="Unassembled WGS sequence"/>
</dbReference>
<dbReference type="Pfam" id="PF03403">
    <property type="entry name" value="PAF-AH_p_II"/>
    <property type="match status" value="1"/>
</dbReference>
<keyword evidence="5" id="KW-0732">Signal</keyword>
<dbReference type="SUPFAM" id="SSF53474">
    <property type="entry name" value="alpha/beta-Hydrolases"/>
    <property type="match status" value="1"/>
</dbReference>
<organism evidence="6 7">
    <name type="scientific">Streptacidiphilus fuscans</name>
    <dbReference type="NCBI Taxonomy" id="2789292"/>
    <lineage>
        <taxon>Bacteria</taxon>
        <taxon>Bacillati</taxon>
        <taxon>Actinomycetota</taxon>
        <taxon>Actinomycetes</taxon>
        <taxon>Kitasatosporales</taxon>
        <taxon>Streptomycetaceae</taxon>
        <taxon>Streptacidiphilus</taxon>
    </lineage>
</organism>
<dbReference type="PANTHER" id="PTHR10272">
    <property type="entry name" value="PLATELET-ACTIVATING FACTOR ACETYLHYDROLASE"/>
    <property type="match status" value="1"/>
</dbReference>
<evidence type="ECO:0000256" key="3">
    <source>
        <dbReference type="ARBA" id="ARBA00023098"/>
    </source>
</evidence>
<evidence type="ECO:0000256" key="5">
    <source>
        <dbReference type="SAM" id="SignalP"/>
    </source>
</evidence>
<dbReference type="PANTHER" id="PTHR10272:SF0">
    <property type="entry name" value="PLATELET-ACTIVATING FACTOR ACETYLHYDROLASE"/>
    <property type="match status" value="1"/>
</dbReference>